<evidence type="ECO:0000313" key="12">
    <source>
        <dbReference type="EMBL" id="QNP36991.1"/>
    </source>
</evidence>
<accession>A0A1Y0M398</accession>
<dbReference type="PANTHER" id="PTHR30413:SF10">
    <property type="entry name" value="CAPSULE POLYSACCHARIDE EXPORT INNER-MEMBRANE PROTEIN CTRC"/>
    <property type="match status" value="1"/>
</dbReference>
<evidence type="ECO:0000256" key="6">
    <source>
        <dbReference type="ARBA" id="ARBA00022989"/>
    </source>
</evidence>
<keyword evidence="5 8" id="KW-0812">Transmembrane</keyword>
<protein>
    <recommendedName>
        <fullName evidence="8">Transport permease protein</fullName>
    </recommendedName>
</protein>
<evidence type="ECO:0000313" key="10">
    <source>
        <dbReference type="EMBL" id="MDN3191875.1"/>
    </source>
</evidence>
<keyword evidence="4 8" id="KW-1003">Cell membrane</keyword>
<evidence type="ECO:0000313" key="18">
    <source>
        <dbReference type="Proteomes" id="UP000244140"/>
    </source>
</evidence>
<reference evidence="14 21" key="4">
    <citation type="submission" date="2019-02" db="EMBL/GenBank/DDBJ databases">
        <title>From farm to fork: dissemination of Tn554::fexA-optrA in linezolid-resistant Enterococcus faecalis clones from chicken feces and meat in Tunisia.</title>
        <authorList>
            <person name="Tedim A.P."/>
            <person name="Elghaieb H."/>
            <person name="Abbassi M.S."/>
            <person name="Novais C."/>
            <person name="Hassen A."/>
            <person name="Peixe L."/>
            <person name="Freitas A.R."/>
        </authorList>
    </citation>
    <scope>NUCLEOTIDE SEQUENCE [LARGE SCALE GENOMIC DNA]</scope>
    <source>
        <strain evidence="14 21">728T</strain>
    </source>
</reference>
<evidence type="ECO:0000313" key="13">
    <source>
        <dbReference type="EMBL" id="ROX34188.1"/>
    </source>
</evidence>
<evidence type="ECO:0000256" key="7">
    <source>
        <dbReference type="ARBA" id="ARBA00023136"/>
    </source>
</evidence>
<keyword evidence="7 8" id="KW-0472">Membrane</keyword>
<sequence>MREVKLILAEQFSYLGVAQRIAKYSNKALYQSHILGNLWQILSPLIQLGVYYFAFGIALGGARTVKGGVSYIAWLMVGLSTWIFLSTVTKQASSSVYMQVGMVSRMKFPISILPMVKIFSELPSYFAFTTLAAIVSISTGEKISIYWIQLPYYIVAMIIFLYSFSLINSTIAALIRDYQIFLNSIIQVLMYMSGVFWDLSTKNLPSWLSKILMLNPYAYIINGFRDTFFYKRWFFEDKPQLVVFWLTTLVIFIVGAHLHVKFRSKFVDYM</sequence>
<dbReference type="InterPro" id="IPR013525">
    <property type="entry name" value="ABC2_TM"/>
</dbReference>
<dbReference type="Proteomes" id="UP000292223">
    <property type="component" value="Unassembled WGS sequence"/>
</dbReference>
<dbReference type="AlphaFoldDB" id="A0A1Y0M398"/>
<reference evidence="13 20" key="3">
    <citation type="submission" date="2018-10" db="EMBL/GenBank/DDBJ databases">
        <title>Genotypes and phenotypes of Enterococci isolated from broiler chickens.</title>
        <authorList>
            <person name="Muhammad A.R."/>
            <person name="Diarra M.S."/>
        </authorList>
    </citation>
    <scope>NUCLEOTIDE SEQUENCE [LARGE SCALE GENOMIC DNA]</scope>
    <source>
        <strain evidence="13 20">LIT2 A36'</strain>
    </source>
</reference>
<proteinExistence type="inferred from homology"/>
<dbReference type="EMBL" id="CP119159">
    <property type="protein sequence ID" value="WEH23527.1"/>
    <property type="molecule type" value="Genomic_DNA"/>
</dbReference>
<feature type="transmembrane region" description="Helical" evidence="8">
    <location>
        <begin position="180"/>
        <end position="199"/>
    </location>
</feature>
<dbReference type="EMBL" id="RKMZ01000002">
    <property type="protein sequence ID" value="ROX34188.1"/>
    <property type="molecule type" value="Genomic_DNA"/>
</dbReference>
<reference evidence="10" key="6">
    <citation type="journal article" date="2023" name="Pathogens">
        <title>Prevalence of Enterococcus spp. and the Whole-Genome Characteristics of Enterococcus faecium and Enterococcus faecalis Strains Isolated from Free-Living Birds in Poland.</title>
        <authorList>
            <person name="Kwit R."/>
            <person name="Zajac M."/>
            <person name="Smialowska-Weglinska A."/>
            <person name="Skarzynska M."/>
            <person name="Bomba A."/>
            <person name="Lalak A."/>
            <person name="Skrzypiec E."/>
            <person name="Wojdat D."/>
            <person name="Koza W."/>
            <person name="Mikos-Wojewoda E."/>
            <person name="Pasim P."/>
            <person name="Skora M."/>
            <person name="Polak M."/>
            <person name="Wiacek J."/>
            <person name="Wasyl D."/>
        </authorList>
    </citation>
    <scope>NUCLEOTIDE SEQUENCE</scope>
    <source>
        <strain evidence="10">691B_2</strain>
    </source>
</reference>
<dbReference type="InterPro" id="IPR047817">
    <property type="entry name" value="ABC2_TM_bact-type"/>
</dbReference>
<feature type="domain" description="ABC transmembrane type-2" evidence="9">
    <location>
        <begin position="35"/>
        <end position="262"/>
    </location>
</feature>
<comment type="similarity">
    <text evidence="2 8">Belongs to the ABC-2 integral membrane protein family.</text>
</comment>
<evidence type="ECO:0000313" key="21">
    <source>
        <dbReference type="Proteomes" id="UP000292223"/>
    </source>
</evidence>
<reference evidence="16 23" key="7">
    <citation type="submission" date="2023-02" db="EMBL/GenBank/DDBJ databases">
        <title>Results of the 2020 Genomic Proficiency Test for the network of European Union Reference Laboratory for Antimicrobial Resistance assessing whole genome sequencing capacities.</title>
        <authorList>
            <person name="Hoffmann M."/>
            <person name="Luo Y."/>
            <person name="Sorensen L.H."/>
            <person name="Pedersen S.K."/>
            <person name="Hendriksen R.S."/>
        </authorList>
    </citation>
    <scope>NUCLEOTIDE SEQUENCE [LARGE SCALE GENOMIC DNA]</scope>
    <source>
        <strain evidence="16 23">GENOMIC22-006</strain>
    </source>
</reference>
<name>A0A1Y0M398_ENTFL</name>
<evidence type="ECO:0000259" key="9">
    <source>
        <dbReference type="PROSITE" id="PS51012"/>
    </source>
</evidence>
<organism evidence="11 18">
    <name type="scientific">Enterococcus faecalis</name>
    <name type="common">Streptococcus faecalis</name>
    <dbReference type="NCBI Taxonomy" id="1351"/>
    <lineage>
        <taxon>Bacteria</taxon>
        <taxon>Bacillati</taxon>
        <taxon>Bacillota</taxon>
        <taxon>Bacilli</taxon>
        <taxon>Lactobacillales</taxon>
        <taxon>Enterococcaceae</taxon>
        <taxon>Enterococcus</taxon>
    </lineage>
</organism>
<dbReference type="EMBL" id="CP119528">
    <property type="protein sequence ID" value="WER41958.1"/>
    <property type="molecule type" value="Genomic_DNA"/>
</dbReference>
<dbReference type="PROSITE" id="PS51012">
    <property type="entry name" value="ABC_TM2"/>
    <property type="match status" value="1"/>
</dbReference>
<comment type="subcellular location">
    <subcellularLocation>
        <location evidence="1 8">Cell membrane</location>
        <topology evidence="1 8">Multi-pass membrane protein</topology>
    </subcellularLocation>
</comment>
<dbReference type="EMBL" id="CP060804">
    <property type="protein sequence ID" value="QNP36991.1"/>
    <property type="molecule type" value="Genomic_DNA"/>
</dbReference>
<evidence type="ECO:0000256" key="4">
    <source>
        <dbReference type="ARBA" id="ARBA00022475"/>
    </source>
</evidence>
<evidence type="ECO:0000313" key="19">
    <source>
        <dbReference type="Proteomes" id="UP000254396"/>
    </source>
</evidence>
<feature type="transmembrane region" description="Helical" evidence="8">
    <location>
        <begin position="71"/>
        <end position="89"/>
    </location>
</feature>
<evidence type="ECO:0000256" key="3">
    <source>
        <dbReference type="ARBA" id="ARBA00022448"/>
    </source>
</evidence>
<evidence type="ECO:0000313" key="17">
    <source>
        <dbReference type="EMBL" id="WER41958.1"/>
    </source>
</evidence>
<dbReference type="GO" id="GO:0015920">
    <property type="term" value="P:lipopolysaccharide transport"/>
    <property type="evidence" value="ECO:0007669"/>
    <property type="project" value="TreeGrafter"/>
</dbReference>
<dbReference type="Proteomes" id="UP000281488">
    <property type="component" value="Unassembled WGS sequence"/>
</dbReference>
<dbReference type="EMBL" id="UGIX01000001">
    <property type="protein sequence ID" value="STP64934.1"/>
    <property type="molecule type" value="Genomic_DNA"/>
</dbReference>
<dbReference type="EMBL" id="JAREWH010000002">
    <property type="protein sequence ID" value="MDN3191875.1"/>
    <property type="molecule type" value="Genomic_DNA"/>
</dbReference>
<feature type="transmembrane region" description="Helical" evidence="8">
    <location>
        <begin position="38"/>
        <end position="59"/>
    </location>
</feature>
<keyword evidence="6 8" id="KW-1133">Transmembrane helix</keyword>
<evidence type="ECO:0000313" key="11">
    <source>
        <dbReference type="EMBL" id="PTN78480.1"/>
    </source>
</evidence>
<dbReference type="Proteomes" id="UP001173174">
    <property type="component" value="Unassembled WGS sequence"/>
</dbReference>
<keyword evidence="3 8" id="KW-0813">Transport</keyword>
<dbReference type="Proteomes" id="UP000516122">
    <property type="component" value="Chromosome"/>
</dbReference>
<dbReference type="Proteomes" id="UP000244140">
    <property type="component" value="Unassembled WGS sequence"/>
</dbReference>
<dbReference type="Proteomes" id="UP000254396">
    <property type="component" value="Unassembled WGS sequence"/>
</dbReference>
<evidence type="ECO:0000256" key="1">
    <source>
        <dbReference type="ARBA" id="ARBA00004651"/>
    </source>
</evidence>
<dbReference type="GO" id="GO:0140359">
    <property type="term" value="F:ABC-type transporter activity"/>
    <property type="evidence" value="ECO:0007669"/>
    <property type="project" value="InterPro"/>
</dbReference>
<dbReference type="PANTHER" id="PTHR30413">
    <property type="entry name" value="INNER MEMBRANE TRANSPORT PERMEASE"/>
    <property type="match status" value="1"/>
</dbReference>
<evidence type="ECO:0000313" key="24">
    <source>
        <dbReference type="Proteomes" id="UP001222182"/>
    </source>
</evidence>
<comment type="caution">
    <text evidence="8">Lacks conserved residue(s) required for the propagation of feature annotation.</text>
</comment>
<evidence type="ECO:0000313" key="22">
    <source>
        <dbReference type="Proteomes" id="UP000516122"/>
    </source>
</evidence>
<dbReference type="EMBL" id="SEWT01000002">
    <property type="protein sequence ID" value="RYU34831.1"/>
    <property type="molecule type" value="Genomic_DNA"/>
</dbReference>
<dbReference type="EMBL" id="PZZH01000001">
    <property type="protein sequence ID" value="PTN78480.1"/>
    <property type="molecule type" value="Genomic_DNA"/>
</dbReference>
<evidence type="ECO:0000256" key="2">
    <source>
        <dbReference type="ARBA" id="ARBA00007783"/>
    </source>
</evidence>
<dbReference type="GO" id="GO:0005886">
    <property type="term" value="C:plasma membrane"/>
    <property type="evidence" value="ECO:0007669"/>
    <property type="project" value="UniProtKB-SubCell"/>
</dbReference>
<dbReference type="RefSeq" id="WP_002362627.1">
    <property type="nucleotide sequence ID" value="NZ_AP026721.1"/>
</dbReference>
<reference evidence="12 22" key="5">
    <citation type="submission" date="2020-08" db="EMBL/GenBank/DDBJ databases">
        <title>Enterococcus faecalis SF28073 genome assembly.</title>
        <authorList>
            <person name="Duerkop B.A."/>
            <person name="Johnson C.N."/>
        </authorList>
    </citation>
    <scope>NUCLEOTIDE SEQUENCE [LARGE SCALE GENOMIC DNA]</scope>
    <source>
        <strain evidence="12 22">SF28073</strain>
    </source>
</reference>
<evidence type="ECO:0000313" key="15">
    <source>
        <dbReference type="EMBL" id="STP64934.1"/>
    </source>
</evidence>
<feature type="transmembrane region" description="Helical" evidence="8">
    <location>
        <begin position="242"/>
        <end position="260"/>
    </location>
</feature>
<dbReference type="Proteomes" id="UP001222182">
    <property type="component" value="Chromosome"/>
</dbReference>
<evidence type="ECO:0000256" key="5">
    <source>
        <dbReference type="ARBA" id="ARBA00022692"/>
    </source>
</evidence>
<reference evidence="11 18" key="1">
    <citation type="submission" date="2018-04" db="EMBL/GenBank/DDBJ databases">
        <authorList>
            <person name="Van Tyne D."/>
        </authorList>
    </citation>
    <scope>NUCLEOTIDE SEQUENCE [LARGE SCALE GENOMIC DNA]</scope>
    <source>
        <strain evidence="11 18">B2535</strain>
    </source>
</reference>
<evidence type="ECO:0000313" key="23">
    <source>
        <dbReference type="Proteomes" id="UP001221642"/>
    </source>
</evidence>
<dbReference type="Pfam" id="PF01061">
    <property type="entry name" value="ABC2_membrane"/>
    <property type="match status" value="1"/>
</dbReference>
<evidence type="ECO:0000313" key="14">
    <source>
        <dbReference type="EMBL" id="RYU34831.1"/>
    </source>
</evidence>
<evidence type="ECO:0000313" key="16">
    <source>
        <dbReference type="EMBL" id="WEH23527.1"/>
    </source>
</evidence>
<dbReference type="KEGG" id="ene:ENT_16970"/>
<evidence type="ECO:0000313" key="20">
    <source>
        <dbReference type="Proteomes" id="UP000281488"/>
    </source>
</evidence>
<feature type="transmembrane region" description="Helical" evidence="8">
    <location>
        <begin position="152"/>
        <end position="174"/>
    </location>
</feature>
<reference evidence="17 24" key="8">
    <citation type="submission" date="2023-03" db="EMBL/GenBank/DDBJ databases">
        <title>Complete genome sequence of an Enterococcus faecalis urinary isolate.</title>
        <authorList>
            <person name="Brauer A.L."/>
            <person name="Armbruster C.E."/>
        </authorList>
    </citation>
    <scope>NUCLEOTIDE SEQUENCE [LARGE SCALE GENOMIC DNA]</scope>
    <source>
        <strain evidence="17 24">3143</strain>
    </source>
</reference>
<evidence type="ECO:0000256" key="8">
    <source>
        <dbReference type="RuleBase" id="RU361157"/>
    </source>
</evidence>
<reference evidence="10" key="9">
    <citation type="submission" date="2023-03" db="EMBL/GenBank/DDBJ databases">
        <authorList>
            <person name="Zajac M."/>
            <person name="Kwit R."/>
            <person name="Wasyl D."/>
        </authorList>
    </citation>
    <scope>NUCLEOTIDE SEQUENCE</scope>
    <source>
        <strain evidence="10">691B_2</strain>
    </source>
</reference>
<gene>
    <name evidence="11" type="ORF">DAI13_12200</name>
    <name evidence="13" type="ORF">EGW16_05940</name>
    <name evidence="14" type="ORF">EU507_05035</name>
    <name evidence="12" type="ORF">H9Q64_11010</name>
    <name evidence="15" type="ORF">NCTC13379_01383</name>
    <name evidence="17" type="ORF">P0083_11550</name>
    <name evidence="16" type="ORF">P0D81_05740</name>
    <name evidence="10" type="ORF">P0E79_05105</name>
</gene>
<dbReference type="Proteomes" id="UP001221642">
    <property type="component" value="Chromosome"/>
</dbReference>
<reference evidence="15 19" key="2">
    <citation type="submission" date="2018-06" db="EMBL/GenBank/DDBJ databases">
        <authorList>
            <consortium name="Pathogen Informatics"/>
            <person name="Doyle S."/>
        </authorList>
    </citation>
    <scope>NUCLEOTIDE SEQUENCE [LARGE SCALE GENOMIC DNA]</scope>
    <source>
        <strain evidence="15 19">NCTC13379</strain>
    </source>
</reference>